<dbReference type="OrthoDB" id="9104325at2"/>
<name>T0AN82_9RHOO</name>
<evidence type="ECO:0000313" key="2">
    <source>
        <dbReference type="Proteomes" id="UP000015455"/>
    </source>
</evidence>
<evidence type="ECO:0000313" key="1">
    <source>
        <dbReference type="EMBL" id="EPZ14334.1"/>
    </source>
</evidence>
<dbReference type="RefSeq" id="WP_021250587.1">
    <property type="nucleotide sequence ID" value="NZ_ATJV01000087.1"/>
</dbReference>
<proteinExistence type="predicted"/>
<gene>
    <name evidence="1" type="ORF">M622_18860</name>
</gene>
<dbReference type="PATRIC" id="fig|1348657.5.peg.3185"/>
<organism evidence="1 2">
    <name type="scientific">Thauera terpenica 58Eu</name>
    <dbReference type="NCBI Taxonomy" id="1348657"/>
    <lineage>
        <taxon>Bacteria</taxon>
        <taxon>Pseudomonadati</taxon>
        <taxon>Pseudomonadota</taxon>
        <taxon>Betaproteobacteria</taxon>
        <taxon>Rhodocyclales</taxon>
        <taxon>Zoogloeaceae</taxon>
        <taxon>Thauera</taxon>
    </lineage>
</organism>
<protein>
    <submittedName>
        <fullName evidence="1">Uncharacterized protein</fullName>
    </submittedName>
</protein>
<dbReference type="EMBL" id="ATJV01000087">
    <property type="protein sequence ID" value="EPZ14334.1"/>
    <property type="molecule type" value="Genomic_DNA"/>
</dbReference>
<dbReference type="STRING" id="1348657.M622_18860"/>
<sequence>MIRVEAATPYQQCTLPWVFDRIEVSGRVFTGPAQGTHHRADFERPTEEIRFSLVGAWHCDYPSGPNLAALANYCGSVTGRAGFYGLAGARRVG</sequence>
<dbReference type="Proteomes" id="UP000015455">
    <property type="component" value="Unassembled WGS sequence"/>
</dbReference>
<reference evidence="1 2" key="1">
    <citation type="submission" date="2013-06" db="EMBL/GenBank/DDBJ databases">
        <title>Draft genome sequence of Thauera terpenica.</title>
        <authorList>
            <person name="Liu B."/>
            <person name="Frostegard A.H."/>
            <person name="Shapleigh J.P."/>
        </authorList>
    </citation>
    <scope>NUCLEOTIDE SEQUENCE [LARGE SCALE GENOMIC DNA]</scope>
    <source>
        <strain evidence="1 2">58Eu</strain>
    </source>
</reference>
<keyword evidence="2" id="KW-1185">Reference proteome</keyword>
<accession>T0AN82</accession>
<dbReference type="AlphaFoldDB" id="T0AN82"/>
<comment type="caution">
    <text evidence="1">The sequence shown here is derived from an EMBL/GenBank/DDBJ whole genome shotgun (WGS) entry which is preliminary data.</text>
</comment>